<proteinExistence type="predicted"/>
<evidence type="ECO:0000313" key="3">
    <source>
        <dbReference type="Proteomes" id="UP000233786"/>
    </source>
</evidence>
<dbReference type="Pfam" id="PF01713">
    <property type="entry name" value="Smr"/>
    <property type="match status" value="1"/>
</dbReference>
<protein>
    <submittedName>
        <fullName evidence="2">Smr domain-containing protein</fullName>
    </submittedName>
</protein>
<sequence length="126" mass="14166">MVLDGHKLRAFVLNPAHEAWVLARIMLGSSGSQFSDHTWEKAMPEKLTVDLHPIFRSDRDIDNAVRNAIFRAAGEKVPLVEIIPGKGSGKLKNRVLAMLKQPHIKKLYRRVEVVPGNDGMVLVHLR</sequence>
<reference evidence="2" key="1">
    <citation type="submission" date="2017-12" db="EMBL/GenBank/DDBJ databases">
        <title>Sequencing the genomes of 1000 Actinobacteria strains.</title>
        <authorList>
            <person name="Klenk H.-P."/>
        </authorList>
    </citation>
    <scope>NUCLEOTIDE SEQUENCE [LARGE SCALE GENOMIC DNA]</scope>
    <source>
        <strain evidence="2">DSM 44228</strain>
    </source>
</reference>
<dbReference type="InterPro" id="IPR036063">
    <property type="entry name" value="Smr_dom_sf"/>
</dbReference>
<dbReference type="SUPFAM" id="SSF160443">
    <property type="entry name" value="SMR domain-like"/>
    <property type="match status" value="1"/>
</dbReference>
<dbReference type="Gene3D" id="3.30.1370.110">
    <property type="match status" value="1"/>
</dbReference>
<evidence type="ECO:0000259" key="1">
    <source>
        <dbReference type="PROSITE" id="PS50828"/>
    </source>
</evidence>
<name>A0A2N3Y4U3_SACSN</name>
<dbReference type="Proteomes" id="UP000233786">
    <property type="component" value="Unassembled WGS sequence"/>
</dbReference>
<dbReference type="PROSITE" id="PS50828">
    <property type="entry name" value="SMR"/>
    <property type="match status" value="1"/>
</dbReference>
<organism evidence="2 3">
    <name type="scientific">Saccharopolyspora spinosa</name>
    <dbReference type="NCBI Taxonomy" id="60894"/>
    <lineage>
        <taxon>Bacteria</taxon>
        <taxon>Bacillati</taxon>
        <taxon>Actinomycetota</taxon>
        <taxon>Actinomycetes</taxon>
        <taxon>Pseudonocardiales</taxon>
        <taxon>Pseudonocardiaceae</taxon>
        <taxon>Saccharopolyspora</taxon>
    </lineage>
</organism>
<comment type="caution">
    <text evidence="2">The sequence shown here is derived from an EMBL/GenBank/DDBJ whole genome shotgun (WGS) entry which is preliminary data.</text>
</comment>
<accession>A0A2N3Y4U3</accession>
<gene>
    <name evidence="2" type="ORF">A8926_5995</name>
</gene>
<dbReference type="InterPro" id="IPR002625">
    <property type="entry name" value="Smr_dom"/>
</dbReference>
<dbReference type="EMBL" id="PJNB01000001">
    <property type="protein sequence ID" value="PKW17958.1"/>
    <property type="molecule type" value="Genomic_DNA"/>
</dbReference>
<dbReference type="AlphaFoldDB" id="A0A2N3Y4U3"/>
<evidence type="ECO:0000313" key="2">
    <source>
        <dbReference type="EMBL" id="PKW17958.1"/>
    </source>
</evidence>
<dbReference type="STRING" id="994479.GCA_000194155_05837"/>
<dbReference type="RefSeq" id="WP_010312107.1">
    <property type="nucleotide sequence ID" value="NZ_CP171362.1"/>
</dbReference>
<keyword evidence="3" id="KW-1185">Reference proteome</keyword>
<feature type="domain" description="Smr" evidence="1">
    <location>
        <begin position="61"/>
        <end position="126"/>
    </location>
</feature>